<dbReference type="EMBL" id="JAKLMC020000043">
    <property type="protein sequence ID" value="KAK5948807.1"/>
    <property type="molecule type" value="Genomic_DNA"/>
</dbReference>
<dbReference type="GO" id="GO:0005886">
    <property type="term" value="C:plasma membrane"/>
    <property type="evidence" value="ECO:0007669"/>
    <property type="project" value="TreeGrafter"/>
</dbReference>
<dbReference type="PROSITE" id="PS51455">
    <property type="entry name" value="PIPK"/>
    <property type="match status" value="1"/>
</dbReference>
<dbReference type="Pfam" id="PF01504">
    <property type="entry name" value="PIP5K"/>
    <property type="match status" value="1"/>
</dbReference>
<dbReference type="PANTHER" id="PTHR23086">
    <property type="entry name" value="PHOSPHATIDYLINOSITOL-4-PHOSPHATE 5-KINASE"/>
    <property type="match status" value="1"/>
</dbReference>
<evidence type="ECO:0000259" key="3">
    <source>
        <dbReference type="PROSITE" id="PS51455"/>
    </source>
</evidence>
<dbReference type="InterPro" id="IPR027483">
    <property type="entry name" value="PInositol-4-P-4/5-kinase_C_sf"/>
</dbReference>
<protein>
    <recommendedName>
        <fullName evidence="3">PIPK domain-containing protein</fullName>
    </recommendedName>
</protein>
<dbReference type="InterPro" id="IPR027484">
    <property type="entry name" value="PInositol-4-P-5-kinase_N"/>
</dbReference>
<feature type="compositionally biased region" description="Pro residues" evidence="2">
    <location>
        <begin position="320"/>
        <end position="336"/>
    </location>
</feature>
<sequence length="421" mass="47767">MSRKDQIARSVTSAIIHPEDAGTQRSIGRTIKAFFTIYSVHLHQHASDLFNRLRVQWNIDAESYAASFASGKDDKQNALQAKGDMGYSGSTFFTTSDESYLVKSVPRHFEHSYFRDDLLEPYVDYMTKNFSSLLIRITDFLAADDAYRLSPGILFGFAPSHHIVMENLLVGQEEGERRAKEEFVKQDRRHQGPEDEDIEPWKWDTWDLKPTTYFFPERDIAQGKLTSDATKSKLADEFDDKLVLTKSQAEALINQLKRDTELLAGANAVDYSLFLVRIPVPPSQQEPIDEDQNHENPFSDNAAYPGNNGSTSAEFQKPPHAVPTPERPPFTPPDPPTWRTGVKSADGKHVYRAAILDFFWAKHKVQAKMLTHLVNFWNTVDLGGDKGPMSITTSSDEYRQRFIKMCEGYIETKEDGDEGSD</sequence>
<dbReference type="GO" id="GO:0005524">
    <property type="term" value="F:ATP binding"/>
    <property type="evidence" value="ECO:0007669"/>
    <property type="project" value="UniProtKB-UniRule"/>
</dbReference>
<keyword evidence="5" id="KW-1185">Reference proteome</keyword>
<dbReference type="SMART" id="SM00330">
    <property type="entry name" value="PIPKc"/>
    <property type="match status" value="1"/>
</dbReference>
<evidence type="ECO:0000313" key="5">
    <source>
        <dbReference type="Proteomes" id="UP001316803"/>
    </source>
</evidence>
<dbReference type="GO" id="GO:0016308">
    <property type="term" value="F:1-phosphatidylinositol-4-phosphate 5-kinase activity"/>
    <property type="evidence" value="ECO:0007669"/>
    <property type="project" value="TreeGrafter"/>
</dbReference>
<reference evidence="4 5" key="1">
    <citation type="submission" date="2022-12" db="EMBL/GenBank/DDBJ databases">
        <title>Genomic features and morphological characterization of a novel Knufia sp. strain isolated from spacecraft assembly facility.</title>
        <authorList>
            <person name="Teixeira M."/>
            <person name="Chander A.M."/>
            <person name="Stajich J.E."/>
            <person name="Venkateswaran K."/>
        </authorList>
    </citation>
    <scope>NUCLEOTIDE SEQUENCE [LARGE SCALE GENOMIC DNA]</scope>
    <source>
        <strain evidence="4 5">FJI-L2-BK-P2</strain>
    </source>
</reference>
<keyword evidence="1" id="KW-0067">ATP-binding</keyword>
<keyword evidence="1" id="KW-0808">Transferase</keyword>
<proteinExistence type="predicted"/>
<dbReference type="Proteomes" id="UP001316803">
    <property type="component" value="Unassembled WGS sequence"/>
</dbReference>
<keyword evidence="1" id="KW-0418">Kinase</keyword>
<keyword evidence="1" id="KW-0547">Nucleotide-binding</keyword>
<name>A0AAN8EEI9_9EURO</name>
<evidence type="ECO:0000313" key="4">
    <source>
        <dbReference type="EMBL" id="KAK5948807.1"/>
    </source>
</evidence>
<dbReference type="InterPro" id="IPR023610">
    <property type="entry name" value="PInositol-4/5-P-5/4-kinase"/>
</dbReference>
<evidence type="ECO:0000256" key="1">
    <source>
        <dbReference type="PROSITE-ProRule" id="PRU00781"/>
    </source>
</evidence>
<feature type="region of interest" description="Disordered" evidence="2">
    <location>
        <begin position="282"/>
        <end position="343"/>
    </location>
</feature>
<dbReference type="InterPro" id="IPR002498">
    <property type="entry name" value="PInositol-4-P-4/5-kinase_core"/>
</dbReference>
<evidence type="ECO:0000256" key="2">
    <source>
        <dbReference type="SAM" id="MobiDB-lite"/>
    </source>
</evidence>
<accession>A0AAN8EEI9</accession>
<gene>
    <name evidence="4" type="ORF">OHC33_010231</name>
</gene>
<dbReference type="Gene3D" id="3.30.810.10">
    <property type="entry name" value="2-Layer Sandwich"/>
    <property type="match status" value="1"/>
</dbReference>
<dbReference type="Gene3D" id="3.30.800.10">
    <property type="entry name" value="Phosphatidylinositol Phosphate Kinase II Beta"/>
    <property type="match status" value="1"/>
</dbReference>
<feature type="domain" description="PIPK" evidence="3">
    <location>
        <begin position="1"/>
        <end position="421"/>
    </location>
</feature>
<dbReference type="GO" id="GO:0046854">
    <property type="term" value="P:phosphatidylinositol phosphate biosynthetic process"/>
    <property type="evidence" value="ECO:0007669"/>
    <property type="project" value="TreeGrafter"/>
</dbReference>
<dbReference type="PANTHER" id="PTHR23086:SF126">
    <property type="entry name" value="PIPK DOMAIN-CONTAINING PROTEIN"/>
    <property type="match status" value="1"/>
</dbReference>
<dbReference type="SUPFAM" id="SSF56104">
    <property type="entry name" value="SAICAR synthase-like"/>
    <property type="match status" value="2"/>
</dbReference>
<dbReference type="AlphaFoldDB" id="A0AAN8EEI9"/>
<organism evidence="4 5">
    <name type="scientific">Knufia fluminis</name>
    <dbReference type="NCBI Taxonomy" id="191047"/>
    <lineage>
        <taxon>Eukaryota</taxon>
        <taxon>Fungi</taxon>
        <taxon>Dikarya</taxon>
        <taxon>Ascomycota</taxon>
        <taxon>Pezizomycotina</taxon>
        <taxon>Eurotiomycetes</taxon>
        <taxon>Chaetothyriomycetidae</taxon>
        <taxon>Chaetothyriales</taxon>
        <taxon>Trichomeriaceae</taxon>
        <taxon>Knufia</taxon>
    </lineage>
</organism>
<comment type="caution">
    <text evidence="4">The sequence shown here is derived from an EMBL/GenBank/DDBJ whole genome shotgun (WGS) entry which is preliminary data.</text>
</comment>